<organism evidence="1 2">
    <name type="scientific">Limosilactobacillus albertensis</name>
    <dbReference type="NCBI Taxonomy" id="2759752"/>
    <lineage>
        <taxon>Bacteria</taxon>
        <taxon>Bacillati</taxon>
        <taxon>Bacillota</taxon>
        <taxon>Bacilli</taxon>
        <taxon>Lactobacillales</taxon>
        <taxon>Lactobacillaceae</taxon>
        <taxon>Limosilactobacillus</taxon>
    </lineage>
</organism>
<accession>A0A7W3TQG2</accession>
<proteinExistence type="predicted"/>
<keyword evidence="2" id="KW-1185">Reference proteome</keyword>
<dbReference type="AlphaFoldDB" id="A0A7W3TQG2"/>
<gene>
    <name evidence="1" type="ORF">H5S40_02390</name>
</gene>
<evidence type="ECO:0000313" key="2">
    <source>
        <dbReference type="Proteomes" id="UP000518316"/>
    </source>
</evidence>
<dbReference type="Proteomes" id="UP000518316">
    <property type="component" value="Unassembled WGS sequence"/>
</dbReference>
<protein>
    <submittedName>
        <fullName evidence="1">DUF3368 domain-containing protein</fullName>
    </submittedName>
</protein>
<dbReference type="RefSeq" id="WP_182597691.1">
    <property type="nucleotide sequence ID" value="NZ_JACIVC010000043.1"/>
</dbReference>
<comment type="caution">
    <text evidence="1">The sequence shown here is derived from an EMBL/GenBank/DDBJ whole genome shotgun (WGS) entry which is preliminary data.</text>
</comment>
<name>A0A7W3TQG2_9LACO</name>
<evidence type="ECO:0000313" key="1">
    <source>
        <dbReference type="EMBL" id="MBB1069019.1"/>
    </source>
</evidence>
<reference evidence="1 2" key="1">
    <citation type="submission" date="2020-07" db="EMBL/GenBank/DDBJ databases">
        <title>Description of Limosilactobacillus balticus sp. nov., Limosilactobacillus agrestis sp. nov., Limosilactobacillus albertensis sp. nov., Limosilactobacillus rudii sp. nov., Limosilactobacillus fastidiosus sp. nov., five novel Limosilactobacillus species isolated from the vertebrate gastrointestinal tract, and proposal of 6 subspecies of Limosilactobacillus reuteri adapted to the gastrointestinal tract of specific vertebrate hosts.</title>
        <authorList>
            <person name="Li F."/>
            <person name="Cheng C."/>
            <person name="Zheng J."/>
            <person name="Quevedo R.M."/>
            <person name="Li J."/>
            <person name="Roos S."/>
            <person name="Gaenzle M.G."/>
            <person name="Walter J."/>
        </authorList>
    </citation>
    <scope>NUCLEOTIDE SEQUENCE [LARGE SCALE GENOMIC DNA]</scope>
    <source>
        <strain evidence="1 2">RRLNB_1_1</strain>
    </source>
</reference>
<dbReference type="EMBL" id="JACIVC010000043">
    <property type="protein sequence ID" value="MBB1069019.1"/>
    <property type="molecule type" value="Genomic_DNA"/>
</dbReference>
<sequence length="115" mass="13191">MTTSGLSYSELSEDAKQNALNSFIDFYVSQYNKGSLEILGSRVSNELIATINQVLRDNQFMDHRELTEVSTRLSKSAYQEILSDLTDVKYQEDGEPVVDWMTAWSEKEEQLPEED</sequence>